<name>A0A4R8G2A6_9RHOB</name>
<evidence type="ECO:0000313" key="2">
    <source>
        <dbReference type="EMBL" id="TDX33408.1"/>
    </source>
</evidence>
<dbReference type="CDD" id="cd02440">
    <property type="entry name" value="AdoMet_MTases"/>
    <property type="match status" value="1"/>
</dbReference>
<dbReference type="Gene3D" id="3.90.550.10">
    <property type="entry name" value="Spore Coat Polysaccharide Biosynthesis Protein SpsA, Chain A"/>
    <property type="match status" value="1"/>
</dbReference>
<dbReference type="InterPro" id="IPR029063">
    <property type="entry name" value="SAM-dependent_MTases_sf"/>
</dbReference>
<comment type="caution">
    <text evidence="2">The sequence shown here is derived from an EMBL/GenBank/DDBJ whole genome shotgun (WGS) entry which is preliminary data.</text>
</comment>
<dbReference type="GO" id="GO:0032259">
    <property type="term" value="P:methylation"/>
    <property type="evidence" value="ECO:0007669"/>
    <property type="project" value="UniProtKB-KW"/>
</dbReference>
<reference evidence="2 3" key="1">
    <citation type="submission" date="2019-03" db="EMBL/GenBank/DDBJ databases">
        <title>Genomic Encyclopedia of Type Strains, Phase IV (KMG-IV): sequencing the most valuable type-strain genomes for metagenomic binning, comparative biology and taxonomic classification.</title>
        <authorList>
            <person name="Goeker M."/>
        </authorList>
    </citation>
    <scope>NUCLEOTIDE SEQUENCE [LARGE SCALE GENOMIC DNA]</scope>
    <source>
        <strain evidence="2 3">JA181</strain>
    </source>
</reference>
<dbReference type="RefSeq" id="WP_134077113.1">
    <property type="nucleotide sequence ID" value="NZ_SOEB01000002.1"/>
</dbReference>
<accession>A0A4R8G2A6</accession>
<dbReference type="EMBL" id="SOEB01000002">
    <property type="protein sequence ID" value="TDX33408.1"/>
    <property type="molecule type" value="Genomic_DNA"/>
</dbReference>
<dbReference type="AlphaFoldDB" id="A0A4R8G2A6"/>
<keyword evidence="2" id="KW-0489">Methyltransferase</keyword>
<sequence>MKHETAPASHLRAVGGKATALRFFTICARNFLPSARLLCESLRQAHPDAVFTVYLCDRDMGYDPVPLGMRIEPLEALGIPALERMIRSYNITELCTAIKPYCFLREFAQAQGDDPTPHVIYLDPDIEVFSPLTEVAEALDAGAQAVLTPHVLHPAERAEFEDDHFLRFGAYNLGFIALRNTPEVAEVMRWWGRRLVDQCIIDLPRGIFVDQKWMDLLPAFLDDVHVLRHPGYNIAYWNLHERRIHGPEGALQCNGQPLRFVHYSGIILEDTDQLSRHSRVFHVSNSFGYGPLVQRYRARLTAPGNRRLRNLPYAFFWNGARGKNAHSPGAEADTAWSRPETFLLARQAFTMEQYLGFLTAEASEIENRRATEAALVPRGEEGRNGFHFSAYCAVCGGRHSMVTSFLYSGETYPDGTPVPNWREHVACASCGLPNRVRASMHLFLQEFEPRSDSRIYITEQKTRLFGWLSGRFPNLTGSEYFGNRVPKGGLFEGVRNENFEDLSFQSESFEFLLSFDVLEHVPHPERAFAEAFRVLEPGGRLMFSVPAHLDRYPSTIRAELAPDGRIIHNLPAEYHGNPVDPEGGALCFRYFGWDLMDMLREAGFPRPFLFHYWSREFGYFGPGQALFVAEKPR</sequence>
<dbReference type="SUPFAM" id="SSF53335">
    <property type="entry name" value="S-adenosyl-L-methionine-dependent methyltransferases"/>
    <property type="match status" value="1"/>
</dbReference>
<keyword evidence="2" id="KW-0808">Transferase</keyword>
<dbReference type="GO" id="GO:0008757">
    <property type="term" value="F:S-adenosylmethionine-dependent methyltransferase activity"/>
    <property type="evidence" value="ECO:0007669"/>
    <property type="project" value="InterPro"/>
</dbReference>
<proteinExistence type="predicted"/>
<dbReference type="Pfam" id="PF08241">
    <property type="entry name" value="Methyltransf_11"/>
    <property type="match status" value="1"/>
</dbReference>
<dbReference type="Gene3D" id="3.40.50.150">
    <property type="entry name" value="Vaccinia Virus protein VP39"/>
    <property type="match status" value="1"/>
</dbReference>
<organism evidence="2 3">
    <name type="scientific">Rhodovulum visakhapatnamense</name>
    <dbReference type="NCBI Taxonomy" id="364297"/>
    <lineage>
        <taxon>Bacteria</taxon>
        <taxon>Pseudomonadati</taxon>
        <taxon>Pseudomonadota</taxon>
        <taxon>Alphaproteobacteria</taxon>
        <taxon>Rhodobacterales</taxon>
        <taxon>Paracoccaceae</taxon>
        <taxon>Rhodovulum</taxon>
    </lineage>
</organism>
<evidence type="ECO:0000259" key="1">
    <source>
        <dbReference type="Pfam" id="PF08241"/>
    </source>
</evidence>
<dbReference type="Proteomes" id="UP000295484">
    <property type="component" value="Unassembled WGS sequence"/>
</dbReference>
<dbReference type="InterPro" id="IPR029044">
    <property type="entry name" value="Nucleotide-diphossugar_trans"/>
</dbReference>
<feature type="domain" description="Methyltransferase type 11" evidence="1">
    <location>
        <begin position="494"/>
        <end position="543"/>
    </location>
</feature>
<dbReference type="InterPro" id="IPR013216">
    <property type="entry name" value="Methyltransf_11"/>
</dbReference>
<evidence type="ECO:0000313" key="3">
    <source>
        <dbReference type="Proteomes" id="UP000295484"/>
    </source>
</evidence>
<gene>
    <name evidence="2" type="ORF">EV657_102285</name>
</gene>
<dbReference type="SUPFAM" id="SSF53448">
    <property type="entry name" value="Nucleotide-diphospho-sugar transferases"/>
    <property type="match status" value="1"/>
</dbReference>
<protein>
    <submittedName>
        <fullName evidence="2">Methyltransferase family protein</fullName>
    </submittedName>
</protein>